<feature type="domain" description="4Fe-4S ferredoxin-type" evidence="5">
    <location>
        <begin position="80"/>
        <end position="109"/>
    </location>
</feature>
<keyword evidence="1" id="KW-0004">4Fe-4S</keyword>
<accession>A0A932GQZ8</accession>
<dbReference type="GO" id="GO:0046872">
    <property type="term" value="F:metal ion binding"/>
    <property type="evidence" value="ECO:0007669"/>
    <property type="project" value="UniProtKB-KW"/>
</dbReference>
<evidence type="ECO:0000256" key="2">
    <source>
        <dbReference type="ARBA" id="ARBA00022723"/>
    </source>
</evidence>
<dbReference type="InterPro" id="IPR050954">
    <property type="entry name" value="ET_IronSulfur_Cluster-Binding"/>
</dbReference>
<dbReference type="Proteomes" id="UP000741360">
    <property type="component" value="Unassembled WGS sequence"/>
</dbReference>
<dbReference type="GO" id="GO:0051539">
    <property type="term" value="F:4 iron, 4 sulfur cluster binding"/>
    <property type="evidence" value="ECO:0007669"/>
    <property type="project" value="UniProtKB-KW"/>
</dbReference>
<dbReference type="PROSITE" id="PS51379">
    <property type="entry name" value="4FE4S_FER_2"/>
    <property type="match status" value="3"/>
</dbReference>
<name>A0A932GQZ8_UNCTE</name>
<proteinExistence type="predicted"/>
<feature type="domain" description="4Fe-4S ferredoxin-type" evidence="5">
    <location>
        <begin position="3"/>
        <end position="32"/>
    </location>
</feature>
<evidence type="ECO:0000256" key="1">
    <source>
        <dbReference type="ARBA" id="ARBA00022485"/>
    </source>
</evidence>
<dbReference type="Gene3D" id="3.30.70.20">
    <property type="match status" value="2"/>
</dbReference>
<dbReference type="Pfam" id="PF12797">
    <property type="entry name" value="Fer4_2"/>
    <property type="match status" value="1"/>
</dbReference>
<dbReference type="EMBL" id="JACPSX010000201">
    <property type="protein sequence ID" value="MBI3015469.1"/>
    <property type="molecule type" value="Genomic_DNA"/>
</dbReference>
<reference evidence="6" key="1">
    <citation type="submission" date="2020-07" db="EMBL/GenBank/DDBJ databases">
        <title>Huge and variable diversity of episymbiotic CPR bacteria and DPANN archaea in groundwater ecosystems.</title>
        <authorList>
            <person name="He C.Y."/>
            <person name="Keren R."/>
            <person name="Whittaker M."/>
            <person name="Farag I.F."/>
            <person name="Doudna J."/>
            <person name="Cate J.H.D."/>
            <person name="Banfield J.F."/>
        </authorList>
    </citation>
    <scope>NUCLEOTIDE SEQUENCE</scope>
    <source>
        <strain evidence="6">NC_groundwater_717_Ag_S-0.2um_59_8</strain>
    </source>
</reference>
<evidence type="ECO:0000313" key="7">
    <source>
        <dbReference type="Proteomes" id="UP000741360"/>
    </source>
</evidence>
<keyword evidence="3" id="KW-0408">Iron</keyword>
<dbReference type="SUPFAM" id="SSF54862">
    <property type="entry name" value="4Fe-4S ferredoxins"/>
    <property type="match status" value="1"/>
</dbReference>
<dbReference type="PROSITE" id="PS00198">
    <property type="entry name" value="4FE4S_FER_1"/>
    <property type="match status" value="1"/>
</dbReference>
<dbReference type="PANTHER" id="PTHR43177">
    <property type="entry name" value="PROTEIN NRFC"/>
    <property type="match status" value="1"/>
</dbReference>
<evidence type="ECO:0000313" key="6">
    <source>
        <dbReference type="EMBL" id="MBI3015469.1"/>
    </source>
</evidence>
<gene>
    <name evidence="6" type="ORF">HYY65_10500</name>
</gene>
<dbReference type="CDD" id="cd10551">
    <property type="entry name" value="PsrB"/>
    <property type="match status" value="1"/>
</dbReference>
<keyword evidence="4" id="KW-0411">Iron-sulfur</keyword>
<dbReference type="Pfam" id="PF13247">
    <property type="entry name" value="Fer4_11"/>
    <property type="match status" value="2"/>
</dbReference>
<dbReference type="PANTHER" id="PTHR43177:SF3">
    <property type="entry name" value="PROTEIN NRFC HOMOLOG"/>
    <property type="match status" value="1"/>
</dbReference>
<dbReference type="InterPro" id="IPR017896">
    <property type="entry name" value="4Fe4S_Fe-S-bd"/>
</dbReference>
<sequence length="198" mass="22283">MRYGMVIDLKTCIGCNACTMACKAEHATPAGIFYAKVLEKEVGKFPAARRIFLPVLCNHCENPICREVCPTGATYKRQDGIVLVDYDKCIGCRACMEACPYWARTYYDGDGAYYPGERTLFEEIKQNFPEGVVMKCNFCAHRVDQRVEPACVQTCPTDCRIFGDLDDPTSEVSRLVAERKGRQLLAEKGLNPSVYYIE</sequence>
<keyword evidence="2" id="KW-0479">Metal-binding</keyword>
<comment type="caution">
    <text evidence="6">The sequence shown here is derived from an EMBL/GenBank/DDBJ whole genome shotgun (WGS) entry which is preliminary data.</text>
</comment>
<feature type="domain" description="4Fe-4S ferredoxin-type" evidence="5">
    <location>
        <begin position="48"/>
        <end position="79"/>
    </location>
</feature>
<dbReference type="AlphaFoldDB" id="A0A932GQZ8"/>
<dbReference type="InterPro" id="IPR017900">
    <property type="entry name" value="4Fe4S_Fe_S_CS"/>
</dbReference>
<protein>
    <submittedName>
        <fullName evidence="6">4Fe-4S dicluster domain-containing protein</fullName>
    </submittedName>
</protein>
<evidence type="ECO:0000256" key="4">
    <source>
        <dbReference type="ARBA" id="ARBA00023014"/>
    </source>
</evidence>
<evidence type="ECO:0000256" key="3">
    <source>
        <dbReference type="ARBA" id="ARBA00023004"/>
    </source>
</evidence>
<organism evidence="6 7">
    <name type="scientific">Tectimicrobiota bacterium</name>
    <dbReference type="NCBI Taxonomy" id="2528274"/>
    <lineage>
        <taxon>Bacteria</taxon>
        <taxon>Pseudomonadati</taxon>
        <taxon>Nitrospinota/Tectimicrobiota group</taxon>
        <taxon>Candidatus Tectimicrobiota</taxon>
    </lineage>
</organism>
<evidence type="ECO:0000259" key="5">
    <source>
        <dbReference type="PROSITE" id="PS51379"/>
    </source>
</evidence>